<dbReference type="EMBL" id="FNFO01000017">
    <property type="protein sequence ID" value="SDM60888.1"/>
    <property type="molecule type" value="Genomic_DNA"/>
</dbReference>
<evidence type="ECO:0000256" key="1">
    <source>
        <dbReference type="SAM" id="SignalP"/>
    </source>
</evidence>
<feature type="signal peptide" evidence="1">
    <location>
        <begin position="1"/>
        <end position="18"/>
    </location>
</feature>
<reference evidence="2 3" key="1">
    <citation type="submission" date="2016-10" db="EMBL/GenBank/DDBJ databases">
        <authorList>
            <person name="de Groot N.N."/>
        </authorList>
    </citation>
    <scope>NUCLEOTIDE SEQUENCE [LARGE SCALE GENOMIC DNA]</scope>
    <source>
        <strain evidence="2 3">DSM 25186</strain>
    </source>
</reference>
<organism evidence="2 3">
    <name type="scientific">Catalinimonas alkaloidigena</name>
    <dbReference type="NCBI Taxonomy" id="1075417"/>
    <lineage>
        <taxon>Bacteria</taxon>
        <taxon>Pseudomonadati</taxon>
        <taxon>Bacteroidota</taxon>
        <taxon>Cytophagia</taxon>
        <taxon>Cytophagales</taxon>
        <taxon>Catalimonadaceae</taxon>
        <taxon>Catalinimonas</taxon>
    </lineage>
</organism>
<dbReference type="RefSeq" id="WP_089688341.1">
    <property type="nucleotide sequence ID" value="NZ_FNFO01000017.1"/>
</dbReference>
<feature type="chain" id="PRO_5011615390" description="Lipocalin-like domain-containing protein" evidence="1">
    <location>
        <begin position="19"/>
        <end position="146"/>
    </location>
</feature>
<gene>
    <name evidence="2" type="ORF">SAMN05421823_1179</name>
</gene>
<keyword evidence="1" id="KW-0732">Signal</keyword>
<accession>A0A1G9ULX7</accession>
<evidence type="ECO:0000313" key="2">
    <source>
        <dbReference type="EMBL" id="SDM60888.1"/>
    </source>
</evidence>
<evidence type="ECO:0008006" key="4">
    <source>
        <dbReference type="Google" id="ProtNLM"/>
    </source>
</evidence>
<dbReference type="OrthoDB" id="1118927at2"/>
<evidence type="ECO:0000313" key="3">
    <source>
        <dbReference type="Proteomes" id="UP000198510"/>
    </source>
</evidence>
<name>A0A1G9ULX7_9BACT</name>
<dbReference type="AlphaFoldDB" id="A0A1G9ULX7"/>
<protein>
    <recommendedName>
        <fullName evidence="4">Lipocalin-like domain-containing protein</fullName>
    </recommendedName>
</protein>
<sequence>MTLFSKSILLLSLGLLCAACQPSEPEVQRESGPPSLVGQWTWVESVGGMMPNPTPVTPATAGFTETLVFEAGGTFQRLRDGAVEETKGYALRTDTLAGQVEYTLVFADESTRTLRFPAADTLVIDERAYDGPASTYVRRSADGRTN</sequence>
<dbReference type="STRING" id="1075417.SAMN05421823_1179"/>
<proteinExistence type="predicted"/>
<keyword evidence="3" id="KW-1185">Reference proteome</keyword>
<dbReference type="Proteomes" id="UP000198510">
    <property type="component" value="Unassembled WGS sequence"/>
</dbReference>